<protein>
    <submittedName>
        <fullName evidence="2">Uncharacterized protein</fullName>
    </submittedName>
</protein>
<comment type="caution">
    <text evidence="2">The sequence shown here is derived from an EMBL/GenBank/DDBJ whole genome shotgun (WGS) entry which is preliminary data.</text>
</comment>
<dbReference type="AlphaFoldDB" id="A0A8J2M2V5"/>
<organism evidence="2 3">
    <name type="scientific">Cercopithifilaria johnstoni</name>
    <dbReference type="NCBI Taxonomy" id="2874296"/>
    <lineage>
        <taxon>Eukaryota</taxon>
        <taxon>Metazoa</taxon>
        <taxon>Ecdysozoa</taxon>
        <taxon>Nematoda</taxon>
        <taxon>Chromadorea</taxon>
        <taxon>Rhabditida</taxon>
        <taxon>Spirurina</taxon>
        <taxon>Spiruromorpha</taxon>
        <taxon>Filarioidea</taxon>
        <taxon>Onchocercidae</taxon>
        <taxon>Cercopithifilaria</taxon>
    </lineage>
</organism>
<dbReference type="EMBL" id="CAKAEH010000974">
    <property type="protein sequence ID" value="CAG9532426.1"/>
    <property type="molecule type" value="Genomic_DNA"/>
</dbReference>
<evidence type="ECO:0000313" key="2">
    <source>
        <dbReference type="EMBL" id="CAG9532426.1"/>
    </source>
</evidence>
<reference evidence="2" key="1">
    <citation type="submission" date="2021-09" db="EMBL/GenBank/DDBJ databases">
        <authorList>
            <consortium name="Pathogen Informatics"/>
        </authorList>
    </citation>
    <scope>NUCLEOTIDE SEQUENCE</scope>
</reference>
<name>A0A8J2M2V5_9BILA</name>
<gene>
    <name evidence="2" type="ORF">CJOHNSTONI_LOCUS2735</name>
</gene>
<evidence type="ECO:0000256" key="1">
    <source>
        <dbReference type="SAM" id="MobiDB-lite"/>
    </source>
</evidence>
<keyword evidence="3" id="KW-1185">Reference proteome</keyword>
<proteinExistence type="predicted"/>
<sequence length="91" mass="10208">MESRFTAITGDQFGQDCQTDGETGLHPQLRRIDSTPSQTAPSPPLSSAPRRSSRQRHASFLFVVAPPTFRTLWVVWQSNCCWIRMSIEDGA</sequence>
<evidence type="ECO:0000313" key="3">
    <source>
        <dbReference type="Proteomes" id="UP000746747"/>
    </source>
</evidence>
<accession>A0A8J2M2V5</accession>
<dbReference type="Proteomes" id="UP000746747">
    <property type="component" value="Unassembled WGS sequence"/>
</dbReference>
<feature type="region of interest" description="Disordered" evidence="1">
    <location>
        <begin position="1"/>
        <end position="53"/>
    </location>
</feature>